<dbReference type="KEGG" id="aarg:Aargi30884_09970"/>
<gene>
    <name evidence="3" type="ORF">Aargi30884_09970</name>
</gene>
<feature type="domain" description="Inositolphosphotransferase Aur1/Ipt1" evidence="2">
    <location>
        <begin position="24"/>
        <end position="179"/>
    </location>
</feature>
<dbReference type="EMBL" id="AP019695">
    <property type="protein sequence ID" value="BBK22094.1"/>
    <property type="molecule type" value="Genomic_DNA"/>
</dbReference>
<evidence type="ECO:0000259" key="2">
    <source>
        <dbReference type="Pfam" id="PF14378"/>
    </source>
</evidence>
<dbReference type="InterPro" id="IPR036938">
    <property type="entry name" value="PAP2/HPO_sf"/>
</dbReference>
<dbReference type="Proteomes" id="UP000464754">
    <property type="component" value="Chromosome"/>
</dbReference>
<reference evidence="4" key="1">
    <citation type="submission" date="2019-05" db="EMBL/GenBank/DDBJ databases">
        <title>Complete genome sequencing of Absiella argi strain JCM 30884.</title>
        <authorList>
            <person name="Sakamoto M."/>
            <person name="Murakami T."/>
            <person name="Mori H."/>
        </authorList>
    </citation>
    <scope>NUCLEOTIDE SEQUENCE [LARGE SCALE GENOMIC DNA]</scope>
    <source>
        <strain evidence="4">JCM 30884</strain>
    </source>
</reference>
<keyword evidence="1" id="KW-1133">Transmembrane helix</keyword>
<sequence length="195" mass="22699">MPIYFLWYFGLQQKEFIYHDVYTAVDAHIPFIDFFIWFYVYWFIFVVVTCLLLFFTSRKEFYRICAALFIGMTICLIIFTIYPTSFSHRPPLQSLEGISGWMVQNIYEADRCVNVFPSIHVYNSIVCAAALWKSKVLPYEKTRKIVGVLSAILITLSTLFIRQHSILDGLAAGVLAIFICVPIYKTKKDKKKAEL</sequence>
<organism evidence="3 4">
    <name type="scientific">Amedibacterium intestinale</name>
    <dbReference type="NCBI Taxonomy" id="2583452"/>
    <lineage>
        <taxon>Bacteria</taxon>
        <taxon>Bacillati</taxon>
        <taxon>Bacillota</taxon>
        <taxon>Erysipelotrichia</taxon>
        <taxon>Erysipelotrichales</taxon>
        <taxon>Erysipelotrichaceae</taxon>
        <taxon>Amedibacterium</taxon>
    </lineage>
</organism>
<proteinExistence type="predicted"/>
<keyword evidence="1" id="KW-0472">Membrane</keyword>
<feature type="transmembrane region" description="Helical" evidence="1">
    <location>
        <begin position="34"/>
        <end position="54"/>
    </location>
</feature>
<feature type="transmembrane region" description="Helical" evidence="1">
    <location>
        <begin position="144"/>
        <end position="161"/>
    </location>
</feature>
<accession>A0A6N4THY8</accession>
<dbReference type="InterPro" id="IPR026841">
    <property type="entry name" value="Aur1/Ipt1"/>
</dbReference>
<feature type="transmembrane region" description="Helical" evidence="1">
    <location>
        <begin position="115"/>
        <end position="132"/>
    </location>
</feature>
<name>A0A6N4THY8_9FIRM</name>
<feature type="transmembrane region" description="Helical" evidence="1">
    <location>
        <begin position="61"/>
        <end position="82"/>
    </location>
</feature>
<dbReference type="SUPFAM" id="SSF48317">
    <property type="entry name" value="Acid phosphatase/Vanadium-dependent haloperoxidase"/>
    <property type="match status" value="1"/>
</dbReference>
<evidence type="ECO:0000313" key="4">
    <source>
        <dbReference type="Proteomes" id="UP000464754"/>
    </source>
</evidence>
<dbReference type="RefSeq" id="WP_163051638.1">
    <property type="nucleotide sequence ID" value="NZ_AP019695.1"/>
</dbReference>
<keyword evidence="4" id="KW-1185">Reference proteome</keyword>
<dbReference type="Pfam" id="PF14378">
    <property type="entry name" value="PAP2_3"/>
    <property type="match status" value="1"/>
</dbReference>
<dbReference type="GO" id="GO:0016020">
    <property type="term" value="C:membrane"/>
    <property type="evidence" value="ECO:0007669"/>
    <property type="project" value="UniProtKB-SubCell"/>
</dbReference>
<dbReference type="AlphaFoldDB" id="A0A6N4THY8"/>
<feature type="transmembrane region" description="Helical" evidence="1">
    <location>
        <begin position="167"/>
        <end position="184"/>
    </location>
</feature>
<protein>
    <submittedName>
        <fullName evidence="3">Inositol phosphorylceramide synthase</fullName>
    </submittedName>
</protein>
<keyword evidence="1" id="KW-0812">Transmembrane</keyword>
<evidence type="ECO:0000313" key="3">
    <source>
        <dbReference type="EMBL" id="BBK22094.1"/>
    </source>
</evidence>
<evidence type="ECO:0000256" key="1">
    <source>
        <dbReference type="SAM" id="Phobius"/>
    </source>
</evidence>